<evidence type="ECO:0000313" key="2">
    <source>
        <dbReference type="Proteomes" id="UP001194469"/>
    </source>
</evidence>
<proteinExistence type="predicted"/>
<evidence type="ECO:0000313" key="1">
    <source>
        <dbReference type="EMBL" id="MBG3876390.1"/>
    </source>
</evidence>
<name>A0ABS0J1T0_9BACT</name>
<comment type="caution">
    <text evidence="1">The sequence shown here is derived from an EMBL/GenBank/DDBJ whole genome shotgun (WGS) entry which is preliminary data.</text>
</comment>
<accession>A0ABS0J1T0</accession>
<organism evidence="1 2">
    <name type="scientific">Nitratidesulfovibrio oxamicus</name>
    <dbReference type="NCBI Taxonomy" id="32016"/>
    <lineage>
        <taxon>Bacteria</taxon>
        <taxon>Pseudomonadati</taxon>
        <taxon>Thermodesulfobacteriota</taxon>
        <taxon>Desulfovibrionia</taxon>
        <taxon>Desulfovibrionales</taxon>
        <taxon>Desulfovibrionaceae</taxon>
        <taxon>Nitratidesulfovibrio</taxon>
    </lineage>
</organism>
<dbReference type="EMBL" id="VRYY01000110">
    <property type="protein sequence ID" value="MBG3876390.1"/>
    <property type="molecule type" value="Genomic_DNA"/>
</dbReference>
<sequence length="102" mass="11280">MNPRVLADLRKFLKIADHTSGRLRLKVDLAVLRHPAATQLRALTPETWPGLRGTRFDVFTSTLTLDYDPAVLPGELFEDLLATPDDERAVQLAARLCGTTPA</sequence>
<dbReference type="Proteomes" id="UP001194469">
    <property type="component" value="Unassembled WGS sequence"/>
</dbReference>
<dbReference type="RefSeq" id="WP_196608544.1">
    <property type="nucleotide sequence ID" value="NZ_VRYY01000110.1"/>
</dbReference>
<reference evidence="1 2" key="1">
    <citation type="submission" date="2019-08" db="EMBL/GenBank/DDBJ databases">
        <authorList>
            <person name="Luo N."/>
        </authorList>
    </citation>
    <scope>NUCLEOTIDE SEQUENCE [LARGE SCALE GENOMIC DNA]</scope>
    <source>
        <strain evidence="1 2">NCIMB 9442</strain>
    </source>
</reference>
<keyword evidence="2" id="KW-1185">Reference proteome</keyword>
<protein>
    <submittedName>
        <fullName evidence="1">Uncharacterized protein</fullName>
    </submittedName>
</protein>
<gene>
    <name evidence="1" type="ORF">FVW20_04950</name>
</gene>